<feature type="compositionally biased region" description="Pro residues" evidence="1">
    <location>
        <begin position="362"/>
        <end position="372"/>
    </location>
</feature>
<feature type="compositionally biased region" description="Low complexity" evidence="1">
    <location>
        <begin position="165"/>
        <end position="174"/>
    </location>
</feature>
<dbReference type="EMBL" id="CAMPGE010004111">
    <property type="protein sequence ID" value="CAI2362952.1"/>
    <property type="molecule type" value="Genomic_DNA"/>
</dbReference>
<feature type="compositionally biased region" description="Pro residues" evidence="1">
    <location>
        <begin position="318"/>
        <end position="330"/>
    </location>
</feature>
<feature type="region of interest" description="Disordered" evidence="1">
    <location>
        <begin position="148"/>
        <end position="236"/>
    </location>
</feature>
<name>A0AAD1U5V8_EUPCR</name>
<evidence type="ECO:0000313" key="2">
    <source>
        <dbReference type="EMBL" id="CAI2362952.1"/>
    </source>
</evidence>
<feature type="compositionally biased region" description="Polar residues" evidence="1">
    <location>
        <begin position="217"/>
        <end position="236"/>
    </location>
</feature>
<protein>
    <submittedName>
        <fullName evidence="2">Uncharacterized protein</fullName>
    </submittedName>
</protein>
<comment type="caution">
    <text evidence="2">The sequence shown here is derived from an EMBL/GenBank/DDBJ whole genome shotgun (WGS) entry which is preliminary data.</text>
</comment>
<accession>A0AAD1U5V8</accession>
<proteinExistence type="predicted"/>
<gene>
    <name evidence="2" type="ORF">ECRASSUSDP1_LOCUS4282</name>
</gene>
<keyword evidence="3" id="KW-1185">Reference proteome</keyword>
<evidence type="ECO:0000313" key="3">
    <source>
        <dbReference type="Proteomes" id="UP001295684"/>
    </source>
</evidence>
<organism evidence="2 3">
    <name type="scientific">Euplotes crassus</name>
    <dbReference type="NCBI Taxonomy" id="5936"/>
    <lineage>
        <taxon>Eukaryota</taxon>
        <taxon>Sar</taxon>
        <taxon>Alveolata</taxon>
        <taxon>Ciliophora</taxon>
        <taxon>Intramacronucleata</taxon>
        <taxon>Spirotrichea</taxon>
        <taxon>Hypotrichia</taxon>
        <taxon>Euplotida</taxon>
        <taxon>Euplotidae</taxon>
        <taxon>Moneuplotes</taxon>
    </lineage>
</organism>
<sequence length="402" mass="46447">MKYDRNTLYNNPFSFDCPPPQYDFDQLDGWTAITRAIISPKKSFQRYVKHARRWNQLDRDYNDLQKIRNLSAIPVEDKCDPHKARKKSLKKGSRSYKPCLLSQQSRLLHRNGRKCKSKKKLLVSSCDQISKILKIPKEVAKPPCRNRAFSADKLCPNKKPQTSVNQNRRNISRNSRLKSSHTDKADWNKRGSQQPRKQLTSPKNIQLLLPQSPPTPITSQNPQSTEHSSNITSENLKTFKKNSPFSKYLSKLFKDKFYKYNRNNNISFNKKQTCVKTPYPELPERSRPLTNKNLHLTFKGLTLPKTSVLGTQHKKSPNRPPISPHPPPKPQNLDLKISSYNKSNTTKSNPPHPQKCTKGIPQPHPTQAPSPSPTQFRHSHTDPTWHPQVPKKTFMKIYSRPI</sequence>
<dbReference type="AlphaFoldDB" id="A0AAD1U5V8"/>
<feature type="compositionally biased region" description="Polar residues" evidence="1">
    <location>
        <begin position="190"/>
        <end position="204"/>
    </location>
</feature>
<feature type="compositionally biased region" description="Basic and acidic residues" evidence="1">
    <location>
        <begin position="180"/>
        <end position="189"/>
    </location>
</feature>
<reference evidence="2" key="1">
    <citation type="submission" date="2023-07" db="EMBL/GenBank/DDBJ databases">
        <authorList>
            <consortium name="AG Swart"/>
            <person name="Singh M."/>
            <person name="Singh A."/>
            <person name="Seah K."/>
            <person name="Emmerich C."/>
        </authorList>
    </citation>
    <scope>NUCLEOTIDE SEQUENCE</scope>
    <source>
        <strain evidence="2">DP1</strain>
    </source>
</reference>
<feature type="region of interest" description="Disordered" evidence="1">
    <location>
        <begin position="303"/>
        <end position="402"/>
    </location>
</feature>
<evidence type="ECO:0000256" key="1">
    <source>
        <dbReference type="SAM" id="MobiDB-lite"/>
    </source>
</evidence>
<dbReference type="Proteomes" id="UP001295684">
    <property type="component" value="Unassembled WGS sequence"/>
</dbReference>
<feature type="compositionally biased region" description="Low complexity" evidence="1">
    <location>
        <begin position="338"/>
        <end position="349"/>
    </location>
</feature>